<dbReference type="Pfam" id="PF01352">
    <property type="entry name" value="KRAB"/>
    <property type="match status" value="1"/>
</dbReference>
<evidence type="ECO:0000313" key="4">
    <source>
        <dbReference type="Proteomes" id="UP000551758"/>
    </source>
</evidence>
<dbReference type="GO" id="GO:0006355">
    <property type="term" value="P:regulation of DNA-templated transcription"/>
    <property type="evidence" value="ECO:0007669"/>
    <property type="project" value="InterPro"/>
</dbReference>
<accession>A0A7J7F8P6</accession>
<dbReference type="Proteomes" id="UP000551758">
    <property type="component" value="Unassembled WGS sequence"/>
</dbReference>
<feature type="compositionally biased region" description="Low complexity" evidence="1">
    <location>
        <begin position="37"/>
        <end position="57"/>
    </location>
</feature>
<dbReference type="PROSITE" id="PS50805">
    <property type="entry name" value="KRAB"/>
    <property type="match status" value="1"/>
</dbReference>
<protein>
    <recommendedName>
        <fullName evidence="2">KRAB domain-containing protein</fullName>
    </recommendedName>
</protein>
<sequence length="445" mass="48813">MAGLGAGAAAGAGGMAWGRRGVRGCAREDRGVTSRDPGSPAGRRAAAPEFWASAASPVPLPPPGSARSPGGLRPWLECGNGRRKISRTVQPSLRSTSASADEGLARKPPAEVSASGFMEEVLLFCIQLFAAWFTWKCVGLQFQGSVTFGDVAIAFSRWEWESLGPAQRALYRDVMLENYSNLVSLGRSLSKPHVITLLEEWKEPWMVLRKDQRQQYTDFQLKDEIISCKEMPTYEKSLQKQGPTFLPSDGLLYILLHLLLVKKYYVQKVIPHPPFHGKNLKAEKCWLQEKLKERSRTELSQIQIITQDGRGPEDRTYWADCKTSRSGPFPARLRGSRCWGCSGRGWDSAHSSALEPTAHVQERGEGSRAQGLAVGSKEQPLGKSGQAEMSSGHPGGCKGLTQRGYQCKVLQHYVAVQESLSLIKEPPLLLGEVNGHVLKGHTALP</sequence>
<keyword evidence="4" id="KW-1185">Reference proteome</keyword>
<evidence type="ECO:0000313" key="3">
    <source>
        <dbReference type="EMBL" id="KAF5924337.1"/>
    </source>
</evidence>
<gene>
    <name evidence="3" type="ORF">HPG69_012591</name>
</gene>
<dbReference type="InterPro" id="IPR001909">
    <property type="entry name" value="KRAB"/>
</dbReference>
<dbReference type="InterPro" id="IPR036051">
    <property type="entry name" value="KRAB_dom_sf"/>
</dbReference>
<name>A0A7J7F8P6_DICBM</name>
<evidence type="ECO:0000259" key="2">
    <source>
        <dbReference type="PROSITE" id="PS50805"/>
    </source>
</evidence>
<comment type="caution">
    <text evidence="3">The sequence shown here is derived from an EMBL/GenBank/DDBJ whole genome shotgun (WGS) entry which is preliminary data.</text>
</comment>
<proteinExistence type="predicted"/>
<organism evidence="3 4">
    <name type="scientific">Diceros bicornis minor</name>
    <name type="common">South-central black rhinoceros</name>
    <dbReference type="NCBI Taxonomy" id="77932"/>
    <lineage>
        <taxon>Eukaryota</taxon>
        <taxon>Metazoa</taxon>
        <taxon>Chordata</taxon>
        <taxon>Craniata</taxon>
        <taxon>Vertebrata</taxon>
        <taxon>Euteleostomi</taxon>
        <taxon>Mammalia</taxon>
        <taxon>Eutheria</taxon>
        <taxon>Laurasiatheria</taxon>
        <taxon>Perissodactyla</taxon>
        <taxon>Rhinocerotidae</taxon>
        <taxon>Diceros</taxon>
    </lineage>
</organism>
<dbReference type="CDD" id="cd07765">
    <property type="entry name" value="KRAB_A-box"/>
    <property type="match status" value="1"/>
</dbReference>
<dbReference type="Gene3D" id="6.10.140.140">
    <property type="match status" value="1"/>
</dbReference>
<dbReference type="AlphaFoldDB" id="A0A7J7F8P6"/>
<dbReference type="PANTHER" id="PTHR23232">
    <property type="entry name" value="KRAB DOMAIN C2H2 ZINC FINGER"/>
    <property type="match status" value="1"/>
</dbReference>
<dbReference type="InterPro" id="IPR050169">
    <property type="entry name" value="Krueppel_C2H2_ZnF"/>
</dbReference>
<dbReference type="PANTHER" id="PTHR23232:SF157">
    <property type="entry name" value="ZINC FINGER PROTEIN 525"/>
    <property type="match status" value="1"/>
</dbReference>
<reference evidence="3 4" key="1">
    <citation type="journal article" date="2020" name="Mol. Biol. Evol.">
        <title>Interspecific Gene Flow and the Evolution of Specialization in Black and White Rhinoceros.</title>
        <authorList>
            <person name="Moodley Y."/>
            <person name="Westbury M.V."/>
            <person name="Russo I.M."/>
            <person name="Gopalakrishnan S."/>
            <person name="Rakotoarivelo A."/>
            <person name="Olsen R.A."/>
            <person name="Prost S."/>
            <person name="Tunstall T."/>
            <person name="Ryder O.A."/>
            <person name="Dalen L."/>
            <person name="Bruford M.W."/>
        </authorList>
    </citation>
    <scope>NUCLEOTIDE SEQUENCE [LARGE SCALE GENOMIC DNA]</scope>
    <source>
        <strain evidence="3">SBR-YM</strain>
        <tissue evidence="3">Skin</tissue>
    </source>
</reference>
<dbReference type="SUPFAM" id="SSF109640">
    <property type="entry name" value="KRAB domain (Kruppel-associated box)"/>
    <property type="match status" value="1"/>
</dbReference>
<evidence type="ECO:0000256" key="1">
    <source>
        <dbReference type="SAM" id="MobiDB-lite"/>
    </source>
</evidence>
<feature type="region of interest" description="Disordered" evidence="1">
    <location>
        <begin position="24"/>
        <end position="73"/>
    </location>
</feature>
<dbReference type="SMART" id="SM00349">
    <property type="entry name" value="KRAB"/>
    <property type="match status" value="1"/>
</dbReference>
<feature type="domain" description="KRAB" evidence="2">
    <location>
        <begin position="146"/>
        <end position="217"/>
    </location>
</feature>
<feature type="region of interest" description="Disordered" evidence="1">
    <location>
        <begin position="352"/>
        <end position="395"/>
    </location>
</feature>
<dbReference type="EMBL" id="JACDTQ010001023">
    <property type="protein sequence ID" value="KAF5924337.1"/>
    <property type="molecule type" value="Genomic_DNA"/>
</dbReference>